<feature type="signal peptide" evidence="2">
    <location>
        <begin position="1"/>
        <end position="30"/>
    </location>
</feature>
<dbReference type="RefSeq" id="WP_035246483.1">
    <property type="nucleotide sequence ID" value="NZ_ARXU01000004.1"/>
</dbReference>
<proteinExistence type="predicted"/>
<evidence type="ECO:0000313" key="4">
    <source>
        <dbReference type="Proteomes" id="UP000029443"/>
    </source>
</evidence>
<sequence length="684" mass="70475">MVSLQQHHRRLARSTALILALLLGQSGAWATVCANPGRDGQGGNDALINSYFTGRDTQTLSPGTRTFSLTRQRGHIPLHAGDLALLLQVQSASMNTANRTGYGQLQGHGLMAEWVRVDRVEGEQVWIQGDGAGGGLIHSYVNAPASGEQGRRRWQLVRVPQYEHFSLQQDTRALPWDGYTGGVLAVDVRRKVTMNGHRLSVAGAGFRGGPALSLQGALGRPADWRYPAPSVQDRQAGYGHHASKGEGLAGTPVLLLDTGTRYPGGDMGRGAPANAGGGGNGLDLSHQQLGNGGGGGNGAPGGHGLPAEGGGRGGHPAPRVLVLGGGGGAAARRQGDGGQGGNGGGLLLVRAAGLQGQGALDLRGLAGSAAADVGGGGGSGGTLWLDLPVTDSLAVTIKHAGGAGAKDGGLGGDGQLLARGERGWPGFHSLSVAGAEAGFRCRPAGHWLTGVLFEDNGAGGGQAFNQRREGGEAPLPGLTLTLQDPASDWQKTTTSGASGAFQFRLSEAQSRGQTLWLSLSLPTGKRLPQLPSLNGKPGQRKDSQIRWQVTASADRHSGPLPLGLIAEPGWQAPDDTVLAPGSTAVLTFEYRAPVTGQVQFHSDHPALRGLLMDRACSGDSEQWQSGQNAGWPVTAGERLCVRVPVRFDGQPARIPVTATTLPDNAPADFMITPQQTSVKILPGS</sequence>
<evidence type="ECO:0008006" key="5">
    <source>
        <dbReference type="Google" id="ProtNLM"/>
    </source>
</evidence>
<evidence type="ECO:0000256" key="1">
    <source>
        <dbReference type="SAM" id="MobiDB-lite"/>
    </source>
</evidence>
<keyword evidence="2" id="KW-0732">Signal</keyword>
<feature type="compositionally biased region" description="Gly residues" evidence="1">
    <location>
        <begin position="290"/>
        <end position="314"/>
    </location>
</feature>
<dbReference type="Proteomes" id="UP000029443">
    <property type="component" value="Unassembled WGS sequence"/>
</dbReference>
<name>A0ABR4WDH4_9GAMM</name>
<accession>A0ABR4WDH4</accession>
<evidence type="ECO:0000313" key="3">
    <source>
        <dbReference type="EMBL" id="KGD61506.1"/>
    </source>
</evidence>
<gene>
    <name evidence="3" type="ORF">T9A_01455</name>
</gene>
<evidence type="ECO:0000256" key="2">
    <source>
        <dbReference type="SAM" id="SignalP"/>
    </source>
</evidence>
<comment type="caution">
    <text evidence="3">The sequence shown here is derived from an EMBL/GenBank/DDBJ whole genome shotgun (WGS) entry which is preliminary data.</text>
</comment>
<reference evidence="3 4" key="1">
    <citation type="submission" date="2012-09" db="EMBL/GenBank/DDBJ databases">
        <title>Genome Sequence of alkane-degrading Bacterium Alcanivorax jadensis T9.</title>
        <authorList>
            <person name="Lai Q."/>
            <person name="Shao Z."/>
        </authorList>
    </citation>
    <scope>NUCLEOTIDE SEQUENCE [LARGE SCALE GENOMIC DNA]</scope>
    <source>
        <strain evidence="3 4">T9</strain>
    </source>
</reference>
<keyword evidence="4" id="KW-1185">Reference proteome</keyword>
<feature type="region of interest" description="Disordered" evidence="1">
    <location>
        <begin position="264"/>
        <end position="319"/>
    </location>
</feature>
<dbReference type="EMBL" id="ARXU01000004">
    <property type="protein sequence ID" value="KGD61506.1"/>
    <property type="molecule type" value="Genomic_DNA"/>
</dbReference>
<feature type="chain" id="PRO_5046619470" description="Expansin-like CBD domain-containing protein" evidence="2">
    <location>
        <begin position="31"/>
        <end position="684"/>
    </location>
</feature>
<organism evidence="3 4">
    <name type="scientific">Alcanivorax jadensis T9</name>
    <dbReference type="NCBI Taxonomy" id="1177181"/>
    <lineage>
        <taxon>Bacteria</taxon>
        <taxon>Pseudomonadati</taxon>
        <taxon>Pseudomonadota</taxon>
        <taxon>Gammaproteobacteria</taxon>
        <taxon>Oceanospirillales</taxon>
        <taxon>Alcanivoracaceae</taxon>
        <taxon>Alcanivorax</taxon>
    </lineage>
</organism>
<protein>
    <recommendedName>
        <fullName evidence="5">Expansin-like CBD domain-containing protein</fullName>
    </recommendedName>
</protein>